<dbReference type="KEGG" id="eth:CK496_09160"/>
<protein>
    <submittedName>
        <fullName evidence="1">Uncharacterized protein</fullName>
    </submittedName>
</protein>
<dbReference type="Proteomes" id="UP000321361">
    <property type="component" value="Unassembled WGS sequence"/>
</dbReference>
<name>A0A1L8XS13_ENTTH</name>
<dbReference type="GeneID" id="77487809"/>
<dbReference type="EMBL" id="BJUG01000003">
    <property type="protein sequence ID" value="GEK36570.1"/>
    <property type="molecule type" value="Genomic_DNA"/>
</dbReference>
<evidence type="ECO:0000313" key="2">
    <source>
        <dbReference type="Proteomes" id="UP000321361"/>
    </source>
</evidence>
<dbReference type="OrthoDB" id="2221767at2"/>
<proteinExistence type="predicted"/>
<accession>A0A1L8XS13</accession>
<dbReference type="RefSeq" id="WP_071868165.1">
    <property type="nucleotide sequence ID" value="NZ_BJUG01000003.1"/>
</dbReference>
<reference evidence="1 2" key="1">
    <citation type="submission" date="2019-07" db="EMBL/GenBank/DDBJ databases">
        <title>Whole genome shotgun sequence of Enterococcus thailandicus NBRC 101867.</title>
        <authorList>
            <person name="Hosoyama A."/>
            <person name="Uohara A."/>
            <person name="Ohji S."/>
            <person name="Ichikawa N."/>
        </authorList>
    </citation>
    <scope>NUCLEOTIDE SEQUENCE [LARGE SCALE GENOMIC DNA]</scope>
    <source>
        <strain evidence="1 2">NBRC 101867</strain>
    </source>
</reference>
<sequence length="211" mass="22647">MFFKKLVPAMLLASCMTGLFFGGSNVSASEEKNMVVNSVQYEGVLKTDDSIYFKDVDSLTTFASNNNLSTSIDLEPYFYEDSQGNIQLDLSNPELRTKLNLSDKDLRDLSVLNEKTKSMDQSNLRGFVGLHIKLGSTVRGMSAVVAGGFAAGYCGFYLKKFAVNPITAGLVGAISAAIGGTVGWAVNNHLKQVDVGLNITGISMSYTVSVP</sequence>
<organism evidence="1 2">
    <name type="scientific">Enterococcus thailandicus</name>
    <dbReference type="NCBI Taxonomy" id="417368"/>
    <lineage>
        <taxon>Bacteria</taxon>
        <taxon>Bacillati</taxon>
        <taxon>Bacillota</taxon>
        <taxon>Bacilli</taxon>
        <taxon>Lactobacillales</taxon>
        <taxon>Enterococcaceae</taxon>
        <taxon>Enterococcus</taxon>
    </lineage>
</organism>
<evidence type="ECO:0000313" key="1">
    <source>
        <dbReference type="EMBL" id="GEK36570.1"/>
    </source>
</evidence>
<gene>
    <name evidence="1" type="ORF">ETH01_08570</name>
</gene>
<comment type="caution">
    <text evidence="1">The sequence shown here is derived from an EMBL/GenBank/DDBJ whole genome shotgun (WGS) entry which is preliminary data.</text>
</comment>
<dbReference type="AlphaFoldDB" id="A0A1L8XS13"/>